<protein>
    <submittedName>
        <fullName evidence="2">Ribosomal RNA small subunit methyltransferase F</fullName>
    </submittedName>
</protein>
<keyword evidence="1" id="KW-1133">Transmembrane helix</keyword>
<accession>A0A8J4UB21</accession>
<keyword evidence="1" id="KW-0472">Membrane</keyword>
<dbReference type="GO" id="GO:0032259">
    <property type="term" value="P:methylation"/>
    <property type="evidence" value="ECO:0007669"/>
    <property type="project" value="UniProtKB-KW"/>
</dbReference>
<sequence length="51" mass="6178">CSNNAIWDSTLHLWKLTELVWLKWNKRKCKEKLTRFTGLCFILLTFQLHSI</sequence>
<dbReference type="AlphaFoldDB" id="A0A8J4UB21"/>
<gene>
    <name evidence="2" type="primary">rsmF</name>
    <name evidence="2" type="ORF">DAT39_007821</name>
</gene>
<organism evidence="2 3">
    <name type="scientific">Clarias magur</name>
    <name type="common">Asian catfish</name>
    <name type="synonym">Macropteronotus magur</name>
    <dbReference type="NCBI Taxonomy" id="1594786"/>
    <lineage>
        <taxon>Eukaryota</taxon>
        <taxon>Metazoa</taxon>
        <taxon>Chordata</taxon>
        <taxon>Craniata</taxon>
        <taxon>Vertebrata</taxon>
        <taxon>Euteleostomi</taxon>
        <taxon>Actinopterygii</taxon>
        <taxon>Neopterygii</taxon>
        <taxon>Teleostei</taxon>
        <taxon>Ostariophysi</taxon>
        <taxon>Siluriformes</taxon>
        <taxon>Clariidae</taxon>
        <taxon>Clarias</taxon>
    </lineage>
</organism>
<feature type="transmembrane region" description="Helical" evidence="1">
    <location>
        <begin position="33"/>
        <end position="50"/>
    </location>
</feature>
<feature type="non-terminal residue" evidence="2">
    <location>
        <position position="51"/>
    </location>
</feature>
<keyword evidence="3" id="KW-1185">Reference proteome</keyword>
<keyword evidence="2" id="KW-0808">Transferase</keyword>
<keyword evidence="1" id="KW-0812">Transmembrane</keyword>
<evidence type="ECO:0000313" key="2">
    <source>
        <dbReference type="EMBL" id="KAF5902451.1"/>
    </source>
</evidence>
<dbReference type="GO" id="GO:0008168">
    <property type="term" value="F:methyltransferase activity"/>
    <property type="evidence" value="ECO:0007669"/>
    <property type="project" value="UniProtKB-KW"/>
</dbReference>
<feature type="non-terminal residue" evidence="2">
    <location>
        <position position="1"/>
    </location>
</feature>
<reference evidence="2" key="1">
    <citation type="submission" date="2020-07" db="EMBL/GenBank/DDBJ databases">
        <title>Clarias magur genome sequencing, assembly and annotation.</title>
        <authorList>
            <person name="Kushwaha B."/>
            <person name="Kumar R."/>
            <person name="Das P."/>
            <person name="Joshi C.G."/>
            <person name="Kumar D."/>
            <person name="Nagpure N.S."/>
            <person name="Pandey M."/>
            <person name="Agarwal S."/>
            <person name="Srivastava S."/>
            <person name="Singh M."/>
            <person name="Sahoo L."/>
            <person name="Jayasankar P."/>
            <person name="Meher P.K."/>
            <person name="Koringa P.G."/>
            <person name="Iquebal M.A."/>
            <person name="Das S.P."/>
            <person name="Bit A."/>
            <person name="Patnaik S."/>
            <person name="Patel N."/>
            <person name="Shah T.M."/>
            <person name="Hinsu A."/>
            <person name="Jena J.K."/>
        </authorList>
    </citation>
    <scope>NUCLEOTIDE SEQUENCE</scope>
    <source>
        <strain evidence="2">CIFAMagur01</strain>
        <tissue evidence="2">Testis</tissue>
    </source>
</reference>
<comment type="caution">
    <text evidence="2">The sequence shown here is derived from an EMBL/GenBank/DDBJ whole genome shotgun (WGS) entry which is preliminary data.</text>
</comment>
<name>A0A8J4UB21_CLAMG</name>
<keyword evidence="2" id="KW-0489">Methyltransferase</keyword>
<evidence type="ECO:0000313" key="3">
    <source>
        <dbReference type="Proteomes" id="UP000727407"/>
    </source>
</evidence>
<evidence type="ECO:0000256" key="1">
    <source>
        <dbReference type="SAM" id="Phobius"/>
    </source>
</evidence>
<dbReference type="EMBL" id="QNUK01000089">
    <property type="protein sequence ID" value="KAF5902451.1"/>
    <property type="molecule type" value="Genomic_DNA"/>
</dbReference>
<dbReference type="Proteomes" id="UP000727407">
    <property type="component" value="Unassembled WGS sequence"/>
</dbReference>
<proteinExistence type="predicted"/>